<evidence type="ECO:0000313" key="8">
    <source>
        <dbReference type="EMBL" id="GAU25510.1"/>
    </source>
</evidence>
<keyword evidence="5 6" id="KW-0408">Iron</keyword>
<dbReference type="InterPro" id="IPR027443">
    <property type="entry name" value="IPNS-like_sf"/>
</dbReference>
<evidence type="ECO:0000256" key="2">
    <source>
        <dbReference type="ARBA" id="ARBA00008056"/>
    </source>
</evidence>
<evidence type="ECO:0000256" key="1">
    <source>
        <dbReference type="ARBA" id="ARBA00001962"/>
    </source>
</evidence>
<evidence type="ECO:0000256" key="4">
    <source>
        <dbReference type="ARBA" id="ARBA00023002"/>
    </source>
</evidence>
<keyword evidence="9" id="KW-1185">Reference proteome</keyword>
<evidence type="ECO:0000256" key="3">
    <source>
        <dbReference type="ARBA" id="ARBA00022723"/>
    </source>
</evidence>
<keyword evidence="4 6" id="KW-0560">Oxidoreductase</keyword>
<keyword evidence="3 6" id="KW-0479">Metal-binding</keyword>
<name>A0A2Z6MPN4_TRISU</name>
<gene>
    <name evidence="8" type="ORF">TSUD_279950</name>
</gene>
<dbReference type="SUPFAM" id="SSF51197">
    <property type="entry name" value="Clavaminate synthase-like"/>
    <property type="match status" value="1"/>
</dbReference>
<comment type="cofactor">
    <cofactor evidence="1">
        <name>Fe cation</name>
        <dbReference type="ChEBI" id="CHEBI:24875"/>
    </cofactor>
</comment>
<protein>
    <recommendedName>
        <fullName evidence="7">Fe2OG dioxygenase domain-containing protein</fullName>
    </recommendedName>
</protein>
<comment type="similarity">
    <text evidence="2 6">Belongs to the iron/ascorbate-dependent oxidoreductase family.</text>
</comment>
<dbReference type="PANTHER" id="PTHR10209">
    <property type="entry name" value="OXIDOREDUCTASE, 2OG-FE II OXYGENASE FAMILY PROTEIN"/>
    <property type="match status" value="1"/>
</dbReference>
<dbReference type="PANTHER" id="PTHR10209:SF836">
    <property type="entry name" value="2OG-FE(II) OXYGENASE FAMILY OXIDOREDUCTASE"/>
    <property type="match status" value="1"/>
</dbReference>
<dbReference type="Pfam" id="PF03171">
    <property type="entry name" value="2OG-FeII_Oxy"/>
    <property type="match status" value="1"/>
</dbReference>
<feature type="domain" description="Fe2OG dioxygenase" evidence="7">
    <location>
        <begin position="207"/>
        <end position="312"/>
    </location>
</feature>
<dbReference type="FunFam" id="2.60.120.330:FF:000005">
    <property type="entry name" value="1-aminocyclopropane-1-carboxylate oxidase homolog 1"/>
    <property type="match status" value="1"/>
</dbReference>
<evidence type="ECO:0000259" key="7">
    <source>
        <dbReference type="PROSITE" id="PS51471"/>
    </source>
</evidence>
<dbReference type="EMBL" id="DF973313">
    <property type="protein sequence ID" value="GAU25510.1"/>
    <property type="molecule type" value="Genomic_DNA"/>
</dbReference>
<dbReference type="OrthoDB" id="288590at2759"/>
<dbReference type="GO" id="GO:0051213">
    <property type="term" value="F:dioxygenase activity"/>
    <property type="evidence" value="ECO:0007669"/>
    <property type="project" value="UniProtKB-ARBA"/>
</dbReference>
<sequence>MGSTTRLQELKAFDETKAGVKGLVDKGILKIPTLFHHPPHNFSNSIDSTNTQLTIPVIDFTNIGKDSNARQEIISKVREASETWGFFQVVNHGIPLNVLEDMKDGGLRFFEQDTEVKKEIYTRDRKRSFVYNSNFDLYNSPALSWRDTFSCKLAPNAPKPEDLPVVCRDILLEYGEHAVKLGMTLFELLSEALGLNPNHLKDMDCSKGIMLLGNYYPACPEPELTMGLTKHSDTSFITLLLQDHIGGLQILHQDKWIDVRPIPEAIVVNIGDVMQASSLLLFCLCIFPATYIVEYGSYIDVLKKFHIACEMA</sequence>
<proteinExistence type="inferred from homology"/>
<reference evidence="9" key="1">
    <citation type="journal article" date="2017" name="Front. Plant Sci.">
        <title>Climate Clever Clovers: New Paradigm to Reduce the Environmental Footprint of Ruminants by Breeding Low Methanogenic Forages Utilizing Haplotype Variation.</title>
        <authorList>
            <person name="Kaur P."/>
            <person name="Appels R."/>
            <person name="Bayer P.E."/>
            <person name="Keeble-Gagnere G."/>
            <person name="Wang J."/>
            <person name="Hirakawa H."/>
            <person name="Shirasawa K."/>
            <person name="Vercoe P."/>
            <person name="Stefanova K."/>
            <person name="Durmic Z."/>
            <person name="Nichols P."/>
            <person name="Revell C."/>
            <person name="Isobe S.N."/>
            <person name="Edwards D."/>
            <person name="Erskine W."/>
        </authorList>
    </citation>
    <scope>NUCLEOTIDE SEQUENCE [LARGE SCALE GENOMIC DNA]</scope>
    <source>
        <strain evidence="9">cv. Daliak</strain>
    </source>
</reference>
<evidence type="ECO:0000256" key="6">
    <source>
        <dbReference type="RuleBase" id="RU003682"/>
    </source>
</evidence>
<dbReference type="Proteomes" id="UP000242715">
    <property type="component" value="Unassembled WGS sequence"/>
</dbReference>
<dbReference type="InterPro" id="IPR026992">
    <property type="entry name" value="DIOX_N"/>
</dbReference>
<evidence type="ECO:0000313" key="9">
    <source>
        <dbReference type="Proteomes" id="UP000242715"/>
    </source>
</evidence>
<dbReference type="Gene3D" id="2.60.120.330">
    <property type="entry name" value="B-lactam Antibiotic, Isopenicillin N Synthase, Chain"/>
    <property type="match status" value="1"/>
</dbReference>
<dbReference type="PROSITE" id="PS51471">
    <property type="entry name" value="FE2OG_OXY"/>
    <property type="match status" value="1"/>
</dbReference>
<dbReference type="GO" id="GO:0046872">
    <property type="term" value="F:metal ion binding"/>
    <property type="evidence" value="ECO:0007669"/>
    <property type="project" value="UniProtKB-KW"/>
</dbReference>
<dbReference type="InterPro" id="IPR005123">
    <property type="entry name" value="Oxoglu/Fe-dep_dioxygenase_dom"/>
</dbReference>
<organism evidence="8 9">
    <name type="scientific">Trifolium subterraneum</name>
    <name type="common">Subterranean clover</name>
    <dbReference type="NCBI Taxonomy" id="3900"/>
    <lineage>
        <taxon>Eukaryota</taxon>
        <taxon>Viridiplantae</taxon>
        <taxon>Streptophyta</taxon>
        <taxon>Embryophyta</taxon>
        <taxon>Tracheophyta</taxon>
        <taxon>Spermatophyta</taxon>
        <taxon>Magnoliopsida</taxon>
        <taxon>eudicotyledons</taxon>
        <taxon>Gunneridae</taxon>
        <taxon>Pentapetalae</taxon>
        <taxon>rosids</taxon>
        <taxon>fabids</taxon>
        <taxon>Fabales</taxon>
        <taxon>Fabaceae</taxon>
        <taxon>Papilionoideae</taxon>
        <taxon>50 kb inversion clade</taxon>
        <taxon>NPAAA clade</taxon>
        <taxon>Hologalegina</taxon>
        <taxon>IRL clade</taxon>
        <taxon>Trifolieae</taxon>
        <taxon>Trifolium</taxon>
    </lineage>
</organism>
<dbReference type="InterPro" id="IPR044861">
    <property type="entry name" value="IPNS-like_FE2OG_OXY"/>
</dbReference>
<evidence type="ECO:0000256" key="5">
    <source>
        <dbReference type="ARBA" id="ARBA00023004"/>
    </source>
</evidence>
<accession>A0A2Z6MPN4</accession>
<dbReference type="AlphaFoldDB" id="A0A2Z6MPN4"/>
<dbReference type="Pfam" id="PF14226">
    <property type="entry name" value="DIOX_N"/>
    <property type="match status" value="1"/>
</dbReference>